<proteinExistence type="predicted"/>
<dbReference type="AlphaFoldDB" id="A0A914Z2Q7"/>
<accession>A0A914Z2Q7</accession>
<organism evidence="1 2">
    <name type="scientific">Panagrolaimus superbus</name>
    <dbReference type="NCBI Taxonomy" id="310955"/>
    <lineage>
        <taxon>Eukaryota</taxon>
        <taxon>Metazoa</taxon>
        <taxon>Ecdysozoa</taxon>
        <taxon>Nematoda</taxon>
        <taxon>Chromadorea</taxon>
        <taxon>Rhabditida</taxon>
        <taxon>Tylenchina</taxon>
        <taxon>Panagrolaimomorpha</taxon>
        <taxon>Panagrolaimoidea</taxon>
        <taxon>Panagrolaimidae</taxon>
        <taxon>Panagrolaimus</taxon>
    </lineage>
</organism>
<name>A0A914Z2Q7_9BILA</name>
<protein>
    <submittedName>
        <fullName evidence="2">Uncharacterized protein</fullName>
    </submittedName>
</protein>
<evidence type="ECO:0000313" key="2">
    <source>
        <dbReference type="WBParaSite" id="PSU_v2.g6351.t1"/>
    </source>
</evidence>
<reference evidence="2" key="1">
    <citation type="submission" date="2022-11" db="UniProtKB">
        <authorList>
            <consortium name="WormBaseParasite"/>
        </authorList>
    </citation>
    <scope>IDENTIFICATION</scope>
</reference>
<sequence>MISRQMRFLRHIDFDCRVTDTKDFVCNIRYLREVFQNAQFSRIYLSLTGFPMDIQRFKEQEKVMTELSL</sequence>
<dbReference type="WBParaSite" id="PSU_v2.g6351.t1">
    <property type="protein sequence ID" value="PSU_v2.g6351.t1"/>
    <property type="gene ID" value="PSU_v2.g6351"/>
</dbReference>
<keyword evidence="1" id="KW-1185">Reference proteome</keyword>
<evidence type="ECO:0000313" key="1">
    <source>
        <dbReference type="Proteomes" id="UP000887577"/>
    </source>
</evidence>
<dbReference type="Proteomes" id="UP000887577">
    <property type="component" value="Unplaced"/>
</dbReference>